<proteinExistence type="predicted"/>
<sequence length="54" mass="6051">MGYQRVDLPSAWIFRLGGPEHFLGFSKVVFVSVPSRRNTRFGKTGLWGNPLGLT</sequence>
<dbReference type="Proteomes" id="UP000030686">
    <property type="component" value="Unassembled WGS sequence"/>
</dbReference>
<accession>W6QGT9</accession>
<protein>
    <submittedName>
        <fullName evidence="1">Genomic scaffold, ProqFM164S03</fullName>
    </submittedName>
</protein>
<dbReference type="AlphaFoldDB" id="W6QGT9"/>
<reference evidence="1" key="1">
    <citation type="journal article" date="2014" name="Nat. Commun.">
        <title>Multiple recent horizontal transfers of a large genomic region in cheese making fungi.</title>
        <authorList>
            <person name="Cheeseman K."/>
            <person name="Ropars J."/>
            <person name="Renault P."/>
            <person name="Dupont J."/>
            <person name="Gouzy J."/>
            <person name="Branca A."/>
            <person name="Abraham A.L."/>
            <person name="Ceppi M."/>
            <person name="Conseiller E."/>
            <person name="Debuchy R."/>
            <person name="Malagnac F."/>
            <person name="Goarin A."/>
            <person name="Silar P."/>
            <person name="Lacoste S."/>
            <person name="Sallet E."/>
            <person name="Bensimon A."/>
            <person name="Giraud T."/>
            <person name="Brygoo Y."/>
        </authorList>
    </citation>
    <scope>NUCLEOTIDE SEQUENCE [LARGE SCALE GENOMIC DNA]</scope>
    <source>
        <strain evidence="1">FM164</strain>
    </source>
</reference>
<name>W6QGT9_PENRF</name>
<evidence type="ECO:0000313" key="2">
    <source>
        <dbReference type="Proteomes" id="UP000030686"/>
    </source>
</evidence>
<evidence type="ECO:0000313" key="1">
    <source>
        <dbReference type="EMBL" id="CDM33404.1"/>
    </source>
</evidence>
<dbReference type="EMBL" id="HG792017">
    <property type="protein sequence ID" value="CDM33404.1"/>
    <property type="molecule type" value="Genomic_DNA"/>
</dbReference>
<organism evidence="1 2">
    <name type="scientific">Penicillium roqueforti (strain FM164)</name>
    <dbReference type="NCBI Taxonomy" id="1365484"/>
    <lineage>
        <taxon>Eukaryota</taxon>
        <taxon>Fungi</taxon>
        <taxon>Dikarya</taxon>
        <taxon>Ascomycota</taxon>
        <taxon>Pezizomycotina</taxon>
        <taxon>Eurotiomycetes</taxon>
        <taxon>Eurotiomycetidae</taxon>
        <taxon>Eurotiales</taxon>
        <taxon>Aspergillaceae</taxon>
        <taxon>Penicillium</taxon>
    </lineage>
</organism>
<gene>
    <name evidence="1" type="ORF">PROQFM164_S03g000128</name>
</gene>
<keyword evidence="2" id="KW-1185">Reference proteome</keyword>